<name>A0A9P1DMJ3_9DINO</name>
<gene>
    <name evidence="2" type="ORF">C1SCF055_LOCUS38102</name>
</gene>
<proteinExistence type="predicted"/>
<dbReference type="OrthoDB" id="491820at2759"/>
<evidence type="ECO:0000313" key="4">
    <source>
        <dbReference type="Proteomes" id="UP001152797"/>
    </source>
</evidence>
<feature type="region of interest" description="Disordered" evidence="1">
    <location>
        <begin position="72"/>
        <end position="367"/>
    </location>
</feature>
<feature type="compositionally biased region" description="Basic and acidic residues" evidence="1">
    <location>
        <begin position="328"/>
        <end position="348"/>
    </location>
</feature>
<feature type="region of interest" description="Disordered" evidence="1">
    <location>
        <begin position="1"/>
        <end position="59"/>
    </location>
</feature>
<organism evidence="2">
    <name type="scientific">Cladocopium goreaui</name>
    <dbReference type="NCBI Taxonomy" id="2562237"/>
    <lineage>
        <taxon>Eukaryota</taxon>
        <taxon>Sar</taxon>
        <taxon>Alveolata</taxon>
        <taxon>Dinophyceae</taxon>
        <taxon>Suessiales</taxon>
        <taxon>Symbiodiniaceae</taxon>
        <taxon>Cladocopium</taxon>
    </lineage>
</organism>
<feature type="compositionally biased region" description="Basic and acidic residues" evidence="1">
    <location>
        <begin position="17"/>
        <end position="27"/>
    </location>
</feature>
<protein>
    <submittedName>
        <fullName evidence="2">Uncharacterized protein</fullName>
    </submittedName>
</protein>
<feature type="compositionally biased region" description="Basic and acidic residues" evidence="1">
    <location>
        <begin position="355"/>
        <end position="367"/>
    </location>
</feature>
<evidence type="ECO:0000256" key="1">
    <source>
        <dbReference type="SAM" id="MobiDB-lite"/>
    </source>
</evidence>
<accession>A0A9P1DMJ3</accession>
<sequence>MASAHPEHWGPDGGHNQGEKGKGKVADFVKGVSKGKPGKSKAKGDFGSMTKGDTSFEKGKCAKGDFYLEKGKGKQGDIEMDTSGFITEKGKGKKDTEKGKSTKGDFTVEKGKGKKGDAEKGKSTKGDFTEEKGKGKKGYMEKGKSNKGDIIEDLEKGNGGGDFDMGKTDFTEEKGKGKKGDFDMGKTDFTVEKGDTEKGKSTKGDFTVEKGKGKKDTEKGKSTKGDFTVEKGKGKKGYMEKGKSTKGDIIEEKDNGEGDFDMGKTDFTAEKGKGKKGDFDMGKTDFTVEKGKGKKGYMEKGKSTKGDMEMWKGKKGDMGDSSLKGIGKKGDNMEKGKSTKDDITMEKGKGKKGKVNQEKATDNDDFKLPPTLSSGYGVMTEDDFSKSNLQILNDFDSTLKAWVEKANPYMMSDAIKIASKHEFFPKYLADLWDSLEDHKFGQFPKEDLIKFELWLKKHEISEKKAAITPSSKELSSPEEPKTEAYKEYWKKYERKNAGSNLSIQASSTSTSPGASSGSPSPSPATEATSAPDSETGITPECKRKLQLEGQVKMLTGEDAERIKAMTCFEDLAPEERKRQREALRRRLAQRGLRPGLIQKWQSCQTSKAKFEFLRAFMLDPQNMSSITIEAEYVDAAQHDENSQWKELPLVNIRQMFPGEAGQRFIQNEIISKQGGRQHPQDIDGSNPELRLYWVFTETSDVTRSRQSVATRVSARGEVPQNKAAMAAVADGVLARGADFASKGGGKGAETTPPIMGKGKKGKGNGKVGPPKAKKVKSAEEIRKKDFDDKLQKFLSYGLVISIFVIHIIARLFDLNFFPHPIAALAVFLCFRQEKTVLR</sequence>
<reference evidence="3" key="2">
    <citation type="submission" date="2024-04" db="EMBL/GenBank/DDBJ databases">
        <authorList>
            <person name="Chen Y."/>
            <person name="Shah S."/>
            <person name="Dougan E. K."/>
            <person name="Thang M."/>
            <person name="Chan C."/>
        </authorList>
    </citation>
    <scope>NUCLEOTIDE SEQUENCE [LARGE SCALE GENOMIC DNA]</scope>
</reference>
<dbReference type="EMBL" id="CAMXCT030005713">
    <property type="protein sequence ID" value="CAL4800414.1"/>
    <property type="molecule type" value="Genomic_DNA"/>
</dbReference>
<feature type="region of interest" description="Disordered" evidence="1">
    <location>
        <begin position="741"/>
        <end position="778"/>
    </location>
</feature>
<dbReference type="EMBL" id="CAMXCT020005713">
    <property type="protein sequence ID" value="CAL1166477.1"/>
    <property type="molecule type" value="Genomic_DNA"/>
</dbReference>
<feature type="compositionally biased region" description="Basic and acidic residues" evidence="1">
    <location>
        <begin position="88"/>
        <end position="156"/>
    </location>
</feature>
<reference evidence="2" key="1">
    <citation type="submission" date="2022-10" db="EMBL/GenBank/DDBJ databases">
        <authorList>
            <person name="Chen Y."/>
            <person name="Dougan E. K."/>
            <person name="Chan C."/>
            <person name="Rhodes N."/>
            <person name="Thang M."/>
        </authorList>
    </citation>
    <scope>NUCLEOTIDE SEQUENCE</scope>
</reference>
<evidence type="ECO:0000313" key="3">
    <source>
        <dbReference type="EMBL" id="CAL1166477.1"/>
    </source>
</evidence>
<dbReference type="EMBL" id="CAMXCT010005713">
    <property type="protein sequence ID" value="CAI4013102.1"/>
    <property type="molecule type" value="Genomic_DNA"/>
</dbReference>
<feature type="compositionally biased region" description="Low complexity" evidence="1">
    <location>
        <begin position="505"/>
        <end position="531"/>
    </location>
</feature>
<feature type="region of interest" description="Disordered" evidence="1">
    <location>
        <begin position="501"/>
        <end position="544"/>
    </location>
</feature>
<keyword evidence="4" id="KW-1185">Reference proteome</keyword>
<dbReference type="AlphaFoldDB" id="A0A9P1DMJ3"/>
<comment type="caution">
    <text evidence="2">The sequence shown here is derived from an EMBL/GenBank/DDBJ whole genome shotgun (WGS) entry which is preliminary data.</text>
</comment>
<feature type="compositionally biased region" description="Basic and acidic residues" evidence="1">
    <location>
        <begin position="1"/>
        <end position="10"/>
    </location>
</feature>
<dbReference type="Proteomes" id="UP001152797">
    <property type="component" value="Unassembled WGS sequence"/>
</dbReference>
<feature type="compositionally biased region" description="Basic and acidic residues" evidence="1">
    <location>
        <begin position="164"/>
        <end position="318"/>
    </location>
</feature>
<evidence type="ECO:0000313" key="2">
    <source>
        <dbReference type="EMBL" id="CAI4013102.1"/>
    </source>
</evidence>